<keyword evidence="3" id="KW-0378">Hydrolase</keyword>
<gene>
    <name evidence="3" type="ORF">Q8A64_02315</name>
</gene>
<protein>
    <submittedName>
        <fullName evidence="3">SGNH/GDSL hydrolase family protein</fullName>
    </submittedName>
</protein>
<reference evidence="3 4" key="1">
    <citation type="submission" date="2023-08" db="EMBL/GenBank/DDBJ databases">
        <title>Oxalobacteraceae gen .nov., isolated from river sludge outside the plant.</title>
        <authorList>
            <person name="Zhao S.Y."/>
        </authorList>
    </citation>
    <scope>NUCLEOTIDE SEQUENCE [LARGE SCALE GENOMIC DNA]</scope>
    <source>
        <strain evidence="3 4">R-40</strain>
    </source>
</reference>
<dbReference type="EMBL" id="JAUYVH010000001">
    <property type="protein sequence ID" value="MDQ9169237.1"/>
    <property type="molecule type" value="Genomic_DNA"/>
</dbReference>
<dbReference type="Proteomes" id="UP001225596">
    <property type="component" value="Unassembled WGS sequence"/>
</dbReference>
<dbReference type="RefSeq" id="WP_338435092.1">
    <property type="nucleotide sequence ID" value="NZ_JAUYVH010000001.1"/>
</dbReference>
<evidence type="ECO:0000259" key="2">
    <source>
        <dbReference type="Pfam" id="PF13472"/>
    </source>
</evidence>
<dbReference type="Pfam" id="PF13472">
    <property type="entry name" value="Lipase_GDSL_2"/>
    <property type="match status" value="1"/>
</dbReference>
<dbReference type="Gene3D" id="3.40.50.1110">
    <property type="entry name" value="SGNH hydrolase"/>
    <property type="match status" value="1"/>
</dbReference>
<dbReference type="InterPro" id="IPR013830">
    <property type="entry name" value="SGNH_hydro"/>
</dbReference>
<sequence length="270" mass="28539">MSSFSTFSPKRAISALVITIILSACGGGGGGNSEPGAGTQTDALASKTGKPAKGSSASPVDRPSSEIPAEQTDRNEPLQALTIDYYGDSTIWGYESGTGARVATPAPAAFAAALPTPSRHTVRNEGVNSTDACQLLNGQDGQHPAWDTQMASSNADIVIINHAINDQWRMSVDQYKSCLTSLAVKAKAHGKKIVFETPNPTLNDMSAYMNAMKAVAAQQGVPVIDQYSYLLNYLDGKSPYTICPDGLHPTDEVYVLKGKYAAKVFASLNY</sequence>
<evidence type="ECO:0000313" key="4">
    <source>
        <dbReference type="Proteomes" id="UP001225596"/>
    </source>
</evidence>
<organism evidence="3 4">
    <name type="scientific">Keguizhuia sedimenti</name>
    <dbReference type="NCBI Taxonomy" id="3064264"/>
    <lineage>
        <taxon>Bacteria</taxon>
        <taxon>Pseudomonadati</taxon>
        <taxon>Pseudomonadota</taxon>
        <taxon>Betaproteobacteria</taxon>
        <taxon>Burkholderiales</taxon>
        <taxon>Oxalobacteraceae</taxon>
        <taxon>Keguizhuia</taxon>
    </lineage>
</organism>
<dbReference type="SUPFAM" id="SSF52266">
    <property type="entry name" value="SGNH hydrolase"/>
    <property type="match status" value="1"/>
</dbReference>
<evidence type="ECO:0000256" key="1">
    <source>
        <dbReference type="SAM" id="MobiDB-lite"/>
    </source>
</evidence>
<accession>A0ABU1BJQ7</accession>
<dbReference type="GO" id="GO:0016787">
    <property type="term" value="F:hydrolase activity"/>
    <property type="evidence" value="ECO:0007669"/>
    <property type="project" value="UniProtKB-KW"/>
</dbReference>
<feature type="region of interest" description="Disordered" evidence="1">
    <location>
        <begin position="28"/>
        <end position="79"/>
    </location>
</feature>
<name>A0ABU1BJQ7_9BURK</name>
<feature type="domain" description="SGNH hydrolase-type esterase" evidence="2">
    <location>
        <begin position="86"/>
        <end position="254"/>
    </location>
</feature>
<keyword evidence="4" id="KW-1185">Reference proteome</keyword>
<proteinExistence type="predicted"/>
<dbReference type="InterPro" id="IPR036514">
    <property type="entry name" value="SGNH_hydro_sf"/>
</dbReference>
<evidence type="ECO:0000313" key="3">
    <source>
        <dbReference type="EMBL" id="MDQ9169237.1"/>
    </source>
</evidence>
<dbReference type="CDD" id="cd00229">
    <property type="entry name" value="SGNH_hydrolase"/>
    <property type="match status" value="1"/>
</dbReference>
<comment type="caution">
    <text evidence="3">The sequence shown here is derived from an EMBL/GenBank/DDBJ whole genome shotgun (WGS) entry which is preliminary data.</text>
</comment>